<sequence>MRTRREAIIGAAAFGASAAGLAGAARAQAGRDPIRVGVPTSQTGAYAVLGEEVIRGVQFAVDEANAAGGIDGRQAEFRIGDEQSNPDAARRAAERLAQGGHGLLIGAISSASGLAIAGQLDRWNALYVSTVNKADRLTGEACGRRLFRANHSDAMDLMVVAPWLRGRPERKWGICAADYVWGRDSAAGFTRAAQETGKEVALSVFPPLGTRDYAPYISQLKATELQGVWVVLSGGDAINFAKQARQFGLSAELTIVGHAYIVPTTLRAAGEDVVGSYGVINYDASLDTPQNRRFVEAWRRRFNQDPGEYEAETYTGMRLIFEGVRKAGSTDADKVAQAMNSLEFESPFGMVRMRAEDHQLVMPNLMGRVVRDDGRVHRAIEMTVPVAEATPPPSATCRMG</sequence>
<dbReference type="SUPFAM" id="SSF53822">
    <property type="entry name" value="Periplasmic binding protein-like I"/>
    <property type="match status" value="1"/>
</dbReference>
<evidence type="ECO:0000256" key="3">
    <source>
        <dbReference type="ARBA" id="ARBA00022729"/>
    </source>
</evidence>
<comment type="similarity">
    <text evidence="1">Belongs to the leucine-binding protein family.</text>
</comment>
<dbReference type="InterPro" id="IPR028081">
    <property type="entry name" value="Leu-bd"/>
</dbReference>
<protein>
    <submittedName>
        <fullName evidence="6">Amino acid/amide ABC transporter substrate-binding protein, HAAT family</fullName>
    </submittedName>
</protein>
<proteinExistence type="inferred from homology"/>
<dbReference type="PRINTS" id="PR00337">
    <property type="entry name" value="LEUILEVALBP"/>
</dbReference>
<dbReference type="GO" id="GO:0006865">
    <property type="term" value="P:amino acid transport"/>
    <property type="evidence" value="ECO:0007669"/>
    <property type="project" value="UniProtKB-KW"/>
</dbReference>
<evidence type="ECO:0000256" key="1">
    <source>
        <dbReference type="ARBA" id="ARBA00010062"/>
    </source>
</evidence>
<dbReference type="PROSITE" id="PS51318">
    <property type="entry name" value="TAT"/>
    <property type="match status" value="1"/>
</dbReference>
<dbReference type="InterPro" id="IPR000709">
    <property type="entry name" value="Leu_Ile_Val-bd"/>
</dbReference>
<dbReference type="CDD" id="cd19989">
    <property type="entry name" value="PBP1_SBP-like"/>
    <property type="match status" value="1"/>
</dbReference>
<evidence type="ECO:0000259" key="5">
    <source>
        <dbReference type="Pfam" id="PF13458"/>
    </source>
</evidence>
<evidence type="ECO:0000313" key="6">
    <source>
        <dbReference type="EMBL" id="SDE19788.1"/>
    </source>
</evidence>
<dbReference type="EMBL" id="FMZX01000022">
    <property type="protein sequence ID" value="SDE19788.1"/>
    <property type="molecule type" value="Genomic_DNA"/>
</dbReference>
<dbReference type="InterPro" id="IPR051010">
    <property type="entry name" value="BCAA_transport"/>
</dbReference>
<dbReference type="Gene3D" id="3.40.50.2300">
    <property type="match status" value="2"/>
</dbReference>
<dbReference type="RefSeq" id="WP_090664796.1">
    <property type="nucleotide sequence ID" value="NZ_FMZX01000022.1"/>
</dbReference>
<dbReference type="InterPro" id="IPR006311">
    <property type="entry name" value="TAT_signal"/>
</dbReference>
<dbReference type="PANTHER" id="PTHR30483">
    <property type="entry name" value="LEUCINE-SPECIFIC-BINDING PROTEIN"/>
    <property type="match status" value="1"/>
</dbReference>
<dbReference type="InterPro" id="IPR028082">
    <property type="entry name" value="Peripla_BP_I"/>
</dbReference>
<dbReference type="Proteomes" id="UP000198925">
    <property type="component" value="Unassembled WGS sequence"/>
</dbReference>
<keyword evidence="2" id="KW-0813">Transport</keyword>
<evidence type="ECO:0000313" key="7">
    <source>
        <dbReference type="Proteomes" id="UP000198925"/>
    </source>
</evidence>
<dbReference type="Pfam" id="PF13458">
    <property type="entry name" value="Peripla_BP_6"/>
    <property type="match status" value="1"/>
</dbReference>
<keyword evidence="4" id="KW-0029">Amino-acid transport</keyword>
<gene>
    <name evidence="6" type="ORF">SAMN04487779_102213</name>
</gene>
<accession>A0A1G7AY36</accession>
<evidence type="ECO:0000256" key="2">
    <source>
        <dbReference type="ARBA" id="ARBA00022448"/>
    </source>
</evidence>
<dbReference type="AlphaFoldDB" id="A0A1G7AY36"/>
<organism evidence="6 7">
    <name type="scientific">Belnapia rosea</name>
    <dbReference type="NCBI Taxonomy" id="938405"/>
    <lineage>
        <taxon>Bacteria</taxon>
        <taxon>Pseudomonadati</taxon>
        <taxon>Pseudomonadota</taxon>
        <taxon>Alphaproteobacteria</taxon>
        <taxon>Acetobacterales</taxon>
        <taxon>Roseomonadaceae</taxon>
        <taxon>Belnapia</taxon>
    </lineage>
</organism>
<reference evidence="6 7" key="1">
    <citation type="submission" date="2016-10" db="EMBL/GenBank/DDBJ databases">
        <authorList>
            <person name="de Groot N.N."/>
        </authorList>
    </citation>
    <scope>NUCLEOTIDE SEQUENCE [LARGE SCALE GENOMIC DNA]</scope>
    <source>
        <strain evidence="6 7">CPCC 100156</strain>
    </source>
</reference>
<evidence type="ECO:0000256" key="4">
    <source>
        <dbReference type="ARBA" id="ARBA00022970"/>
    </source>
</evidence>
<feature type="domain" description="Leucine-binding protein" evidence="5">
    <location>
        <begin position="33"/>
        <end position="370"/>
    </location>
</feature>
<keyword evidence="3" id="KW-0732">Signal</keyword>
<name>A0A1G7AY36_9PROT</name>
<keyword evidence="7" id="KW-1185">Reference proteome</keyword>